<name>A0A9W6STC6_9ACTN</name>
<organism evidence="2 3">
    <name type="scientific">Actinorhabdospora filicis</name>
    <dbReference type="NCBI Taxonomy" id="1785913"/>
    <lineage>
        <taxon>Bacteria</taxon>
        <taxon>Bacillati</taxon>
        <taxon>Actinomycetota</taxon>
        <taxon>Actinomycetes</taxon>
        <taxon>Micromonosporales</taxon>
        <taxon>Micromonosporaceae</taxon>
        <taxon>Actinorhabdospora</taxon>
    </lineage>
</organism>
<comment type="caution">
    <text evidence="2">The sequence shown here is derived from an EMBL/GenBank/DDBJ whole genome shotgun (WGS) entry which is preliminary data.</text>
</comment>
<proteinExistence type="predicted"/>
<keyword evidence="3" id="KW-1185">Reference proteome</keyword>
<dbReference type="EMBL" id="BSTX01000008">
    <property type="protein sequence ID" value="GLZ81978.1"/>
    <property type="molecule type" value="Genomic_DNA"/>
</dbReference>
<accession>A0A9W6STC6</accession>
<dbReference type="AlphaFoldDB" id="A0A9W6STC6"/>
<evidence type="ECO:0000313" key="2">
    <source>
        <dbReference type="EMBL" id="GLZ81978.1"/>
    </source>
</evidence>
<reference evidence="2" key="1">
    <citation type="submission" date="2023-03" db="EMBL/GenBank/DDBJ databases">
        <title>Actinorhabdospora filicis NBRC 111898.</title>
        <authorList>
            <person name="Ichikawa N."/>
            <person name="Sato H."/>
            <person name="Tonouchi N."/>
        </authorList>
    </citation>
    <scope>NUCLEOTIDE SEQUENCE</scope>
    <source>
        <strain evidence="2">NBRC 111898</strain>
    </source>
</reference>
<feature type="region of interest" description="Disordered" evidence="1">
    <location>
        <begin position="1"/>
        <end position="24"/>
    </location>
</feature>
<protein>
    <submittedName>
        <fullName evidence="2">Uncharacterized protein</fullName>
    </submittedName>
</protein>
<evidence type="ECO:0000256" key="1">
    <source>
        <dbReference type="SAM" id="MobiDB-lite"/>
    </source>
</evidence>
<dbReference type="Proteomes" id="UP001165079">
    <property type="component" value="Unassembled WGS sequence"/>
</dbReference>
<sequence length="286" mass="30645">MRFRTPMGERPVPRRAEPGRTPGPHEAILALQRAAGNAAVAQRFTERRTNNGDFTAPYRVTAGGLYIVTGATRSDATGIWARDDAPAPRGCGPTPAVATYLNRRFVHYLPGGQFLADCAHTAEELMHGRQLAPGGDYSLFRGTQDLFGEGDTENRQRANNWRAAGPQGTDRGAAPNVGEAYAIIEDRWAVPPRGRREVPSNPPRWPYHVAAVVAVDGGDRITVEQAAVTGAQAGRVHQGIVDVYSSGEQLGRTFHARHGEGRTFSVDAITVVLVANPQPPAQAGTG</sequence>
<gene>
    <name evidence="2" type="ORF">Afil01_67850</name>
</gene>
<evidence type="ECO:0000313" key="3">
    <source>
        <dbReference type="Proteomes" id="UP001165079"/>
    </source>
</evidence>